<evidence type="ECO:0000259" key="3">
    <source>
        <dbReference type="PROSITE" id="PS50801"/>
    </source>
</evidence>
<dbReference type="CDD" id="cd07043">
    <property type="entry name" value="STAS_anti-anti-sigma_factors"/>
    <property type="match status" value="1"/>
</dbReference>
<reference evidence="4 5" key="1">
    <citation type="submission" date="2023-07" db="EMBL/GenBank/DDBJ databases">
        <title>Sequencing the genomes of 1000 actinobacteria strains.</title>
        <authorList>
            <person name="Klenk H.-P."/>
        </authorList>
    </citation>
    <scope>NUCLEOTIDE SEQUENCE [LARGE SCALE GENOMIC DNA]</scope>
    <source>
        <strain evidence="4 5">DSM 45805</strain>
    </source>
</reference>
<proteinExistence type="inferred from homology"/>
<keyword evidence="5" id="KW-1185">Reference proteome</keyword>
<dbReference type="InterPro" id="IPR036513">
    <property type="entry name" value="STAS_dom_sf"/>
</dbReference>
<feature type="domain" description="STAS" evidence="3">
    <location>
        <begin position="14"/>
        <end position="117"/>
    </location>
</feature>
<comment type="caution">
    <text evidence="4">The sequence shown here is derived from an EMBL/GenBank/DDBJ whole genome shotgun (WGS) entry which is preliminary data.</text>
</comment>
<gene>
    <name evidence="4" type="ORF">FB470_006902</name>
</gene>
<dbReference type="PROSITE" id="PS50801">
    <property type="entry name" value="STAS"/>
    <property type="match status" value="1"/>
</dbReference>
<name>A0ABU0F5P6_9PSEU</name>
<dbReference type="InterPro" id="IPR003658">
    <property type="entry name" value="Anti-sigma_ant"/>
</dbReference>
<dbReference type="SUPFAM" id="SSF52091">
    <property type="entry name" value="SpoIIaa-like"/>
    <property type="match status" value="1"/>
</dbReference>
<dbReference type="Proteomes" id="UP001229651">
    <property type="component" value="Unassembled WGS sequence"/>
</dbReference>
<evidence type="ECO:0000256" key="1">
    <source>
        <dbReference type="ARBA" id="ARBA00009013"/>
    </source>
</evidence>
<organism evidence="4 5">
    <name type="scientific">Amycolatopsis thermophila</name>
    <dbReference type="NCBI Taxonomy" id="206084"/>
    <lineage>
        <taxon>Bacteria</taxon>
        <taxon>Bacillati</taxon>
        <taxon>Actinomycetota</taxon>
        <taxon>Actinomycetes</taxon>
        <taxon>Pseudonocardiales</taxon>
        <taxon>Pseudonocardiaceae</taxon>
        <taxon>Amycolatopsis</taxon>
    </lineage>
</organism>
<dbReference type="Pfam" id="PF01740">
    <property type="entry name" value="STAS"/>
    <property type="match status" value="1"/>
</dbReference>
<dbReference type="PANTHER" id="PTHR33495:SF2">
    <property type="entry name" value="ANTI-SIGMA FACTOR ANTAGONIST TM_1081-RELATED"/>
    <property type="match status" value="1"/>
</dbReference>
<evidence type="ECO:0000313" key="4">
    <source>
        <dbReference type="EMBL" id="MDQ0382908.1"/>
    </source>
</evidence>
<dbReference type="NCBIfam" id="TIGR00377">
    <property type="entry name" value="ant_ant_sig"/>
    <property type="match status" value="1"/>
</dbReference>
<accession>A0ABU0F5P6</accession>
<dbReference type="PANTHER" id="PTHR33495">
    <property type="entry name" value="ANTI-SIGMA FACTOR ANTAGONIST TM_1081-RELATED-RELATED"/>
    <property type="match status" value="1"/>
</dbReference>
<evidence type="ECO:0000313" key="5">
    <source>
        <dbReference type="Proteomes" id="UP001229651"/>
    </source>
</evidence>
<protein>
    <recommendedName>
        <fullName evidence="2">Anti-sigma factor antagonist</fullName>
    </recommendedName>
</protein>
<sequence length="117" mass="12493">MPGDIAFHNRTPRPDTMVVTVSGEIDMVTGSQLRDHLDAACQGLPAGGQVVADLRSVSFLGCSGLNVLAAANERIQRSGKHLRVVADRPAVLRPLQLTMLDQKLPVDVTLRAALASR</sequence>
<comment type="similarity">
    <text evidence="1 2">Belongs to the anti-sigma-factor antagonist family.</text>
</comment>
<dbReference type="InterPro" id="IPR002645">
    <property type="entry name" value="STAS_dom"/>
</dbReference>
<dbReference type="EMBL" id="JAUSUT010000001">
    <property type="protein sequence ID" value="MDQ0382908.1"/>
    <property type="molecule type" value="Genomic_DNA"/>
</dbReference>
<dbReference type="RefSeq" id="WP_306998479.1">
    <property type="nucleotide sequence ID" value="NZ_JAUSUT010000001.1"/>
</dbReference>
<evidence type="ECO:0000256" key="2">
    <source>
        <dbReference type="RuleBase" id="RU003749"/>
    </source>
</evidence>
<dbReference type="Gene3D" id="3.30.750.24">
    <property type="entry name" value="STAS domain"/>
    <property type="match status" value="1"/>
</dbReference>